<dbReference type="Pfam" id="PF06985">
    <property type="entry name" value="HET"/>
    <property type="match status" value="1"/>
</dbReference>
<comment type="caution">
    <text evidence="2">The sequence shown here is derived from an EMBL/GenBank/DDBJ whole genome shotgun (WGS) entry which is preliminary data.</text>
</comment>
<sequence>SHCWGTLAGRTDVFMLTRSTLAQLRAPRPVASLPPTFRDAFEIVSRLGLRHLWIDRLCVVQDSPAHWAAEAALMHDIYKHTYLNVSGARRVQRPRRLLLRARSRRHSSCYLRSEWHTQPLVSRAWIVQERLLPPMVLHFGSSQVFWECMALQACDAQPSYPRDEDMSRGQVEGADEVTRLLAEWGEHVVVYSDCKLTMPGDKLVAISGLAKDTQQRLAETGASSTIYLAGLWKCGLANSLLWHRREGHLHPAPPAVYRAPSWSWAAVDG</sequence>
<evidence type="ECO:0000313" key="2">
    <source>
        <dbReference type="EMBL" id="KAK0705638.1"/>
    </source>
</evidence>
<reference evidence="2" key="1">
    <citation type="submission" date="2023-06" db="EMBL/GenBank/DDBJ databases">
        <title>Genome-scale phylogeny and comparative genomics of the fungal order Sordariales.</title>
        <authorList>
            <consortium name="Lawrence Berkeley National Laboratory"/>
            <person name="Hensen N."/>
            <person name="Bonometti L."/>
            <person name="Westerberg I."/>
            <person name="Brannstrom I.O."/>
            <person name="Guillou S."/>
            <person name="Cros-Aarteil S."/>
            <person name="Calhoun S."/>
            <person name="Haridas S."/>
            <person name="Kuo A."/>
            <person name="Mondo S."/>
            <person name="Pangilinan J."/>
            <person name="Riley R."/>
            <person name="Labutti K."/>
            <person name="Andreopoulos B."/>
            <person name="Lipzen A."/>
            <person name="Chen C."/>
            <person name="Yanf M."/>
            <person name="Daum C."/>
            <person name="Ng V."/>
            <person name="Clum A."/>
            <person name="Steindorff A."/>
            <person name="Ohm R."/>
            <person name="Martin F."/>
            <person name="Silar P."/>
            <person name="Natvig D."/>
            <person name="Lalanne C."/>
            <person name="Gautier V."/>
            <person name="Ament-Velasquez S.L."/>
            <person name="Kruys A."/>
            <person name="Hutchinson M.I."/>
            <person name="Powell A.J."/>
            <person name="Barry K."/>
            <person name="Miller A.N."/>
            <person name="Grigoriev I.V."/>
            <person name="Debuchy R."/>
            <person name="Gladieux P."/>
            <person name="Thoren M.H."/>
            <person name="Johannesson H."/>
        </authorList>
    </citation>
    <scope>NUCLEOTIDE SEQUENCE</scope>
    <source>
        <strain evidence="2">SMH4607-1</strain>
    </source>
</reference>
<keyword evidence="3" id="KW-1185">Reference proteome</keyword>
<dbReference type="Proteomes" id="UP001172102">
    <property type="component" value="Unassembled WGS sequence"/>
</dbReference>
<dbReference type="InterPro" id="IPR010730">
    <property type="entry name" value="HET"/>
</dbReference>
<evidence type="ECO:0000313" key="3">
    <source>
        <dbReference type="Proteomes" id="UP001172102"/>
    </source>
</evidence>
<feature type="non-terminal residue" evidence="2">
    <location>
        <position position="269"/>
    </location>
</feature>
<gene>
    <name evidence="2" type="ORF">B0H67DRAFT_467120</name>
</gene>
<evidence type="ECO:0000259" key="1">
    <source>
        <dbReference type="Pfam" id="PF06985"/>
    </source>
</evidence>
<protein>
    <recommendedName>
        <fullName evidence="1">Heterokaryon incompatibility domain-containing protein</fullName>
    </recommendedName>
</protein>
<dbReference type="PANTHER" id="PTHR33112">
    <property type="entry name" value="DOMAIN PROTEIN, PUTATIVE-RELATED"/>
    <property type="match status" value="1"/>
</dbReference>
<dbReference type="EMBL" id="JAUKUA010000007">
    <property type="protein sequence ID" value="KAK0705638.1"/>
    <property type="molecule type" value="Genomic_DNA"/>
</dbReference>
<dbReference type="AlphaFoldDB" id="A0AA39ZXV9"/>
<name>A0AA39ZXV9_9PEZI</name>
<feature type="non-terminal residue" evidence="2">
    <location>
        <position position="1"/>
    </location>
</feature>
<dbReference type="PANTHER" id="PTHR33112:SF16">
    <property type="entry name" value="HETEROKARYON INCOMPATIBILITY DOMAIN-CONTAINING PROTEIN"/>
    <property type="match status" value="1"/>
</dbReference>
<proteinExistence type="predicted"/>
<feature type="domain" description="Heterokaryon incompatibility" evidence="1">
    <location>
        <begin position="1"/>
        <end position="129"/>
    </location>
</feature>
<organism evidence="2 3">
    <name type="scientific">Lasiosphaeris hirsuta</name>
    <dbReference type="NCBI Taxonomy" id="260670"/>
    <lineage>
        <taxon>Eukaryota</taxon>
        <taxon>Fungi</taxon>
        <taxon>Dikarya</taxon>
        <taxon>Ascomycota</taxon>
        <taxon>Pezizomycotina</taxon>
        <taxon>Sordariomycetes</taxon>
        <taxon>Sordariomycetidae</taxon>
        <taxon>Sordariales</taxon>
        <taxon>Lasiosphaeriaceae</taxon>
        <taxon>Lasiosphaeris</taxon>
    </lineage>
</organism>
<accession>A0AA39ZXV9</accession>